<feature type="transmembrane region" description="Helical" evidence="2">
    <location>
        <begin position="245"/>
        <end position="270"/>
    </location>
</feature>
<comment type="caution">
    <text evidence="3">The sequence shown here is derived from an EMBL/GenBank/DDBJ whole genome shotgun (WGS) entry which is preliminary data.</text>
</comment>
<keyword evidence="2" id="KW-0472">Membrane</keyword>
<name>A0ABV8IEX0_9ACTN</name>
<gene>
    <name evidence="3" type="ORF">ACFOWE_27305</name>
</gene>
<keyword evidence="2" id="KW-0812">Transmembrane</keyword>
<keyword evidence="3" id="KW-0378">Hydrolase</keyword>
<proteinExistence type="predicted"/>
<dbReference type="InterPro" id="IPR026898">
    <property type="entry name" value="PrsW"/>
</dbReference>
<evidence type="ECO:0000256" key="1">
    <source>
        <dbReference type="SAM" id="MobiDB-lite"/>
    </source>
</evidence>
<keyword evidence="3" id="KW-0482">Metalloprotease</keyword>
<evidence type="ECO:0000313" key="3">
    <source>
        <dbReference type="EMBL" id="MFC4062026.1"/>
    </source>
</evidence>
<dbReference type="PROSITE" id="PS51257">
    <property type="entry name" value="PROKAR_LIPOPROTEIN"/>
    <property type="match status" value="1"/>
</dbReference>
<dbReference type="RefSeq" id="WP_377292754.1">
    <property type="nucleotide sequence ID" value="NZ_JBHSBM010000040.1"/>
</dbReference>
<feature type="region of interest" description="Disordered" evidence="1">
    <location>
        <begin position="372"/>
        <end position="402"/>
    </location>
</feature>
<accession>A0ABV8IEX0</accession>
<feature type="transmembrane region" description="Helical" evidence="2">
    <location>
        <begin position="45"/>
        <end position="66"/>
    </location>
</feature>
<feature type="transmembrane region" description="Helical" evidence="2">
    <location>
        <begin position="114"/>
        <end position="141"/>
    </location>
</feature>
<feature type="transmembrane region" description="Helical" evidence="2">
    <location>
        <begin position="193"/>
        <end position="214"/>
    </location>
</feature>
<feature type="transmembrane region" description="Helical" evidence="2">
    <location>
        <begin position="153"/>
        <end position="173"/>
    </location>
</feature>
<dbReference type="PANTHER" id="PTHR36844:SF1">
    <property type="entry name" value="PROTEASE PRSW"/>
    <property type="match status" value="1"/>
</dbReference>
<keyword evidence="3" id="KW-0645">Protease</keyword>
<dbReference type="GO" id="GO:0008237">
    <property type="term" value="F:metallopeptidase activity"/>
    <property type="evidence" value="ECO:0007669"/>
    <property type="project" value="UniProtKB-KW"/>
</dbReference>
<feature type="compositionally biased region" description="Pro residues" evidence="1">
    <location>
        <begin position="393"/>
        <end position="402"/>
    </location>
</feature>
<dbReference type="PANTHER" id="PTHR36844">
    <property type="entry name" value="PROTEASE PRSW"/>
    <property type="match status" value="1"/>
</dbReference>
<evidence type="ECO:0000313" key="4">
    <source>
        <dbReference type="Proteomes" id="UP001595850"/>
    </source>
</evidence>
<feature type="transmembrane region" description="Helical" evidence="2">
    <location>
        <begin position="78"/>
        <end position="102"/>
    </location>
</feature>
<keyword evidence="4" id="KW-1185">Reference proteome</keyword>
<reference evidence="4" key="1">
    <citation type="journal article" date="2019" name="Int. J. Syst. Evol. Microbiol.">
        <title>The Global Catalogue of Microorganisms (GCM) 10K type strain sequencing project: providing services to taxonomists for standard genome sequencing and annotation.</title>
        <authorList>
            <consortium name="The Broad Institute Genomics Platform"/>
            <consortium name="The Broad Institute Genome Sequencing Center for Infectious Disease"/>
            <person name="Wu L."/>
            <person name="Ma J."/>
        </authorList>
    </citation>
    <scope>NUCLEOTIDE SEQUENCE [LARGE SCALE GENOMIC DNA]</scope>
    <source>
        <strain evidence="4">TBRC 4489</strain>
    </source>
</reference>
<keyword evidence="2" id="KW-1133">Transmembrane helix</keyword>
<dbReference type="Proteomes" id="UP001595850">
    <property type="component" value="Unassembled WGS sequence"/>
</dbReference>
<dbReference type="EMBL" id="JBHSBM010000040">
    <property type="protein sequence ID" value="MFC4062026.1"/>
    <property type="molecule type" value="Genomic_DNA"/>
</dbReference>
<evidence type="ECO:0000256" key="2">
    <source>
        <dbReference type="SAM" id="Phobius"/>
    </source>
</evidence>
<dbReference type="Pfam" id="PF13367">
    <property type="entry name" value="PrsW-protease"/>
    <property type="match status" value="1"/>
</dbReference>
<protein>
    <submittedName>
        <fullName evidence="3">PrsW family intramembrane metalloprotease</fullName>
    </submittedName>
</protein>
<feature type="transmembrane region" description="Helical" evidence="2">
    <location>
        <begin position="221"/>
        <end position="239"/>
    </location>
</feature>
<organism evidence="3 4">
    <name type="scientific">Planomonospora corallina</name>
    <dbReference type="NCBI Taxonomy" id="1806052"/>
    <lineage>
        <taxon>Bacteria</taxon>
        <taxon>Bacillati</taxon>
        <taxon>Actinomycetota</taxon>
        <taxon>Actinomycetes</taxon>
        <taxon>Streptosporangiales</taxon>
        <taxon>Streptosporangiaceae</taxon>
        <taxon>Planomonospora</taxon>
    </lineage>
</organism>
<sequence>MMSRDPRWVFKDRPSVGLIAGLLVTGSCALVSFSFDLVDGDPVRFVIALALALAPVPVLLAAVLALDRMEPEPRSNLAFAFGWGAGVAVLVAGVVNSVNLIYLGRAAMIEESEAYNLAATFGAPVVEETMKGLVLLGLLRFRRAELDGPTDGVIYASMVGLGFAMSENVSYYVAALDETGARGLAVTVVLRGVLSPFAHPLFTSMIGVAVAYAAQRHRPGQVGVIAAGWLGAMLLHGIWNGFTLYLGLTGLALAYLLLMIVLFVLIGIVVRDRRRIVALIQSYLPAYHATGLVTPADVHMLSSLPGRRQARHWARENGGRGGLQAMVDYQLAATELGLLHERAAHRTIGERTFDEEQHALLRCMAEARRSLPLPSWPSAPADDRAEGRAGAPPWNPPGGPAR</sequence>